<comment type="subcellular location">
    <subcellularLocation>
        <location evidence="1">Golgi apparatus membrane</location>
        <topology evidence="1">Peripheral membrane protein</topology>
    </subcellularLocation>
</comment>
<dbReference type="OrthoDB" id="1661054at2759"/>
<dbReference type="InterPro" id="IPR007255">
    <property type="entry name" value="COG8"/>
</dbReference>
<sequence length="593" mass="67649">MALEALSARPNLEDNEELFSRLSLQLTGSQKQLIETSQWARDYVATLTSMSLEDLHAQPHKLTQEDSAVEREIMTLAFKEYPTFIRAEKCRSDIGDSFVKMEDQLNNLSQSLPDFEDLCKEFSTEAKALTEERQKTEKVLEDLDVLVDIFEIPQLMDTCVRNGYYSEAMDLTSHVSLLLMRYNNIPIIQNIHEKVQRSSDMMLIQLISLLRGPIKLPAAMNVIGYLRQMSSFETENELRILFLRCRGDYLNQRIEHVKKVSTVELDGKTDWQRLGRDSFEYIKQYIDVIREQVFEITTQYSSMFSDKLYGSTDDSTQSGTTEMLLTAGATLSDYITYILEEMRRTIEEHLVNIKDISQLSSLLTQLMYCGMSLGRVGLDFRSLFAMRFQDAMLKLTQSLIDDAKKGFLDAITKAKTENIPPSQWMATKSSSKPPTEETPEGQSRQQIASQLIEYPVIAVFTNAILSLFNELRLLAPIALVQPINSYLEAAHLEIAQQIQIYAAPYLLTDSSTKQNIKTEQIVIRSFASGYIRSCVPYLRQCLLDGIYADVYLEDISSSDRLESEMKDILPVLGELVNVKEEAIEIQAPEEQTV</sequence>
<dbReference type="PANTHER" id="PTHR21311:SF0">
    <property type="entry name" value="CONSERVED OLIGOMERIC GOLGI COMPLEX SUBUNIT 8"/>
    <property type="match status" value="1"/>
</dbReference>
<evidence type="ECO:0000256" key="3">
    <source>
        <dbReference type="ARBA" id="ARBA00020983"/>
    </source>
</evidence>
<gene>
    <name evidence="11" type="ORF">INT44_002991</name>
</gene>
<keyword evidence="9" id="KW-0175">Coiled coil</keyword>
<proteinExistence type="inferred from homology"/>
<evidence type="ECO:0000313" key="12">
    <source>
        <dbReference type="Proteomes" id="UP000612746"/>
    </source>
</evidence>
<evidence type="ECO:0000256" key="1">
    <source>
        <dbReference type="ARBA" id="ARBA00004395"/>
    </source>
</evidence>
<evidence type="ECO:0000256" key="6">
    <source>
        <dbReference type="ARBA" id="ARBA00023034"/>
    </source>
</evidence>
<keyword evidence="12" id="KW-1185">Reference proteome</keyword>
<dbReference type="Proteomes" id="UP000612746">
    <property type="component" value="Unassembled WGS sequence"/>
</dbReference>
<name>A0A8H7Q7J7_9FUNG</name>
<accession>A0A8H7Q7J7</accession>
<evidence type="ECO:0000256" key="9">
    <source>
        <dbReference type="SAM" id="Coils"/>
    </source>
</evidence>
<comment type="caution">
    <text evidence="11">The sequence shown here is derived from an EMBL/GenBank/DDBJ whole genome shotgun (WGS) entry which is preliminary data.</text>
</comment>
<keyword evidence="6" id="KW-0333">Golgi apparatus</keyword>
<feature type="region of interest" description="Disordered" evidence="10">
    <location>
        <begin position="422"/>
        <end position="444"/>
    </location>
</feature>
<dbReference type="GO" id="GO:0006891">
    <property type="term" value="P:intra-Golgi vesicle-mediated transport"/>
    <property type="evidence" value="ECO:0007669"/>
    <property type="project" value="TreeGrafter"/>
</dbReference>
<evidence type="ECO:0000256" key="5">
    <source>
        <dbReference type="ARBA" id="ARBA00022927"/>
    </source>
</evidence>
<protein>
    <recommendedName>
        <fullName evidence="3">Conserved oligomeric Golgi complex subunit 8</fullName>
    </recommendedName>
    <alternativeName>
        <fullName evidence="8">Component of oligomeric Golgi complex 8</fullName>
    </alternativeName>
</protein>
<dbReference type="GO" id="GO:0017119">
    <property type="term" value="C:Golgi transport complex"/>
    <property type="evidence" value="ECO:0007669"/>
    <property type="project" value="InterPro"/>
</dbReference>
<evidence type="ECO:0000256" key="8">
    <source>
        <dbReference type="ARBA" id="ARBA00031347"/>
    </source>
</evidence>
<dbReference type="Pfam" id="PF04124">
    <property type="entry name" value="Dor1"/>
    <property type="match status" value="1"/>
</dbReference>
<dbReference type="PANTHER" id="PTHR21311">
    <property type="entry name" value="CONSERVED OLIGOMERIC GOLGI COMPLEX COMPONENT 8"/>
    <property type="match status" value="1"/>
</dbReference>
<reference evidence="11" key="1">
    <citation type="submission" date="2020-12" db="EMBL/GenBank/DDBJ databases">
        <title>Metabolic potential, ecology and presence of endohyphal bacteria is reflected in genomic diversity of Mucoromycotina.</title>
        <authorList>
            <person name="Muszewska A."/>
            <person name="Okrasinska A."/>
            <person name="Steczkiewicz K."/>
            <person name="Drgas O."/>
            <person name="Orlowska M."/>
            <person name="Perlinska-Lenart U."/>
            <person name="Aleksandrzak-Piekarczyk T."/>
            <person name="Szatraj K."/>
            <person name="Zielenkiewicz U."/>
            <person name="Pilsyk S."/>
            <person name="Malc E."/>
            <person name="Mieczkowski P."/>
            <person name="Kruszewska J.S."/>
            <person name="Biernat P."/>
            <person name="Pawlowska J."/>
        </authorList>
    </citation>
    <scope>NUCLEOTIDE SEQUENCE</scope>
    <source>
        <strain evidence="11">WA0000051536</strain>
    </source>
</reference>
<keyword evidence="7" id="KW-0472">Membrane</keyword>
<keyword evidence="5" id="KW-0653">Protein transport</keyword>
<dbReference type="EMBL" id="JAEPRA010000004">
    <property type="protein sequence ID" value="KAG2186765.1"/>
    <property type="molecule type" value="Genomic_DNA"/>
</dbReference>
<evidence type="ECO:0000256" key="2">
    <source>
        <dbReference type="ARBA" id="ARBA00006419"/>
    </source>
</evidence>
<dbReference type="AlphaFoldDB" id="A0A8H7Q7J7"/>
<feature type="coiled-coil region" evidence="9">
    <location>
        <begin position="119"/>
        <end position="146"/>
    </location>
</feature>
<evidence type="ECO:0000313" key="11">
    <source>
        <dbReference type="EMBL" id="KAG2186765.1"/>
    </source>
</evidence>
<feature type="compositionally biased region" description="Polar residues" evidence="10">
    <location>
        <begin position="422"/>
        <end position="433"/>
    </location>
</feature>
<evidence type="ECO:0000256" key="4">
    <source>
        <dbReference type="ARBA" id="ARBA00022448"/>
    </source>
</evidence>
<keyword evidence="4" id="KW-0813">Transport</keyword>
<comment type="similarity">
    <text evidence="2">Belongs to the COG8 family.</text>
</comment>
<evidence type="ECO:0000256" key="7">
    <source>
        <dbReference type="ARBA" id="ARBA00023136"/>
    </source>
</evidence>
<dbReference type="InterPro" id="IPR016159">
    <property type="entry name" value="Cullin_repeat-like_dom_sf"/>
</dbReference>
<evidence type="ECO:0000256" key="10">
    <source>
        <dbReference type="SAM" id="MobiDB-lite"/>
    </source>
</evidence>
<organism evidence="11 12">
    <name type="scientific">Umbelopsis vinacea</name>
    <dbReference type="NCBI Taxonomy" id="44442"/>
    <lineage>
        <taxon>Eukaryota</taxon>
        <taxon>Fungi</taxon>
        <taxon>Fungi incertae sedis</taxon>
        <taxon>Mucoromycota</taxon>
        <taxon>Mucoromycotina</taxon>
        <taxon>Umbelopsidomycetes</taxon>
        <taxon>Umbelopsidales</taxon>
        <taxon>Umbelopsidaceae</taxon>
        <taxon>Umbelopsis</taxon>
    </lineage>
</organism>
<dbReference type="GO" id="GO:0015031">
    <property type="term" value="P:protein transport"/>
    <property type="evidence" value="ECO:0007669"/>
    <property type="project" value="UniProtKB-KW"/>
</dbReference>
<dbReference type="SUPFAM" id="SSF74788">
    <property type="entry name" value="Cullin repeat-like"/>
    <property type="match status" value="1"/>
</dbReference>
<dbReference type="GO" id="GO:0000139">
    <property type="term" value="C:Golgi membrane"/>
    <property type="evidence" value="ECO:0007669"/>
    <property type="project" value="UniProtKB-SubCell"/>
</dbReference>